<evidence type="ECO:0000256" key="7">
    <source>
        <dbReference type="PROSITE-ProRule" id="PRU10141"/>
    </source>
</evidence>
<dbReference type="OrthoDB" id="1043025at2759"/>
<organism evidence="10 11">
    <name type="scientific">Armillaria ostoyae</name>
    <name type="common">Armillaria root rot fungus</name>
    <dbReference type="NCBI Taxonomy" id="47428"/>
    <lineage>
        <taxon>Eukaryota</taxon>
        <taxon>Fungi</taxon>
        <taxon>Dikarya</taxon>
        <taxon>Basidiomycota</taxon>
        <taxon>Agaricomycotina</taxon>
        <taxon>Agaricomycetes</taxon>
        <taxon>Agaricomycetidae</taxon>
        <taxon>Agaricales</taxon>
        <taxon>Marasmiineae</taxon>
        <taxon>Physalacriaceae</taxon>
        <taxon>Armillaria</taxon>
    </lineage>
</organism>
<evidence type="ECO:0000256" key="3">
    <source>
        <dbReference type="ARBA" id="ARBA00022679"/>
    </source>
</evidence>
<dbReference type="EMBL" id="FUEG01000006">
    <property type="protein sequence ID" value="SJL05816.1"/>
    <property type="molecule type" value="Genomic_DNA"/>
</dbReference>
<feature type="domain" description="Protein kinase" evidence="9">
    <location>
        <begin position="1036"/>
        <end position="1330"/>
    </location>
</feature>
<dbReference type="PROSITE" id="PS00107">
    <property type="entry name" value="PROTEIN_KINASE_ATP"/>
    <property type="match status" value="1"/>
</dbReference>
<dbReference type="Pfam" id="PF00069">
    <property type="entry name" value="Pkinase"/>
    <property type="match status" value="1"/>
</dbReference>
<reference evidence="11" key="1">
    <citation type="journal article" date="2017" name="Nat. Ecol. Evol.">
        <title>Genome expansion and lineage-specific genetic innovations in the forest pathogenic fungi Armillaria.</title>
        <authorList>
            <person name="Sipos G."/>
            <person name="Prasanna A.N."/>
            <person name="Walter M.C."/>
            <person name="O'Connor E."/>
            <person name="Balint B."/>
            <person name="Krizsan K."/>
            <person name="Kiss B."/>
            <person name="Hess J."/>
            <person name="Varga T."/>
            <person name="Slot J."/>
            <person name="Riley R."/>
            <person name="Boka B."/>
            <person name="Rigling D."/>
            <person name="Barry K."/>
            <person name="Lee J."/>
            <person name="Mihaltcheva S."/>
            <person name="LaButti K."/>
            <person name="Lipzen A."/>
            <person name="Waldron R."/>
            <person name="Moloney N.M."/>
            <person name="Sperisen C."/>
            <person name="Kredics L."/>
            <person name="Vagvoelgyi C."/>
            <person name="Patrignani A."/>
            <person name="Fitzpatrick D."/>
            <person name="Nagy I."/>
            <person name="Doyle S."/>
            <person name="Anderson J.B."/>
            <person name="Grigoriev I.V."/>
            <person name="Gueldener U."/>
            <person name="Muensterkoetter M."/>
            <person name="Nagy L.G."/>
        </authorList>
    </citation>
    <scope>NUCLEOTIDE SEQUENCE [LARGE SCALE GENOMIC DNA]</scope>
    <source>
        <strain evidence="11">C18/9</strain>
    </source>
</reference>
<protein>
    <recommendedName>
        <fullName evidence="9">Protein kinase domain-containing protein</fullName>
    </recommendedName>
</protein>
<keyword evidence="6 7" id="KW-0067">ATP-binding</keyword>
<accession>A0A284RAL5</accession>
<evidence type="ECO:0000256" key="6">
    <source>
        <dbReference type="ARBA" id="ARBA00022840"/>
    </source>
</evidence>
<evidence type="ECO:0000256" key="2">
    <source>
        <dbReference type="ARBA" id="ARBA00022527"/>
    </source>
</evidence>
<feature type="compositionally biased region" description="Low complexity" evidence="8">
    <location>
        <begin position="40"/>
        <end position="53"/>
    </location>
</feature>
<feature type="compositionally biased region" description="Basic and acidic residues" evidence="8">
    <location>
        <begin position="82"/>
        <end position="95"/>
    </location>
</feature>
<dbReference type="Gene3D" id="3.30.200.20">
    <property type="entry name" value="Phosphorylase Kinase, domain 1"/>
    <property type="match status" value="1"/>
</dbReference>
<evidence type="ECO:0000313" key="11">
    <source>
        <dbReference type="Proteomes" id="UP000219338"/>
    </source>
</evidence>
<keyword evidence="11" id="KW-1185">Reference proteome</keyword>
<evidence type="ECO:0000256" key="5">
    <source>
        <dbReference type="ARBA" id="ARBA00022777"/>
    </source>
</evidence>
<dbReference type="PROSITE" id="PS50011">
    <property type="entry name" value="PROTEIN_KINASE_DOM"/>
    <property type="match status" value="1"/>
</dbReference>
<evidence type="ECO:0000256" key="4">
    <source>
        <dbReference type="ARBA" id="ARBA00022741"/>
    </source>
</evidence>
<feature type="compositionally biased region" description="Polar residues" evidence="8">
    <location>
        <begin position="59"/>
        <end position="68"/>
    </location>
</feature>
<comment type="similarity">
    <text evidence="1">Belongs to the protein kinase superfamily. STE Ser/Thr protein kinase family. MAP kinase kinase kinase subfamily.</text>
</comment>
<dbReference type="GO" id="GO:0038066">
    <property type="term" value="P:p38MAPK cascade"/>
    <property type="evidence" value="ECO:0007669"/>
    <property type="project" value="TreeGrafter"/>
</dbReference>
<evidence type="ECO:0000259" key="9">
    <source>
        <dbReference type="PROSITE" id="PS50011"/>
    </source>
</evidence>
<feature type="region of interest" description="Disordered" evidence="8">
    <location>
        <begin position="1"/>
        <end position="112"/>
    </location>
</feature>
<evidence type="ECO:0000256" key="8">
    <source>
        <dbReference type="SAM" id="MobiDB-lite"/>
    </source>
</evidence>
<evidence type="ECO:0000256" key="1">
    <source>
        <dbReference type="ARBA" id="ARBA00006529"/>
    </source>
</evidence>
<dbReference type="SMART" id="SM00220">
    <property type="entry name" value="S_TKc"/>
    <property type="match status" value="1"/>
</dbReference>
<sequence length="1398" mass="158354">MPMRLHTPTLYPHPEDDVGDGDDEAGWGPSDSPYSPPFATSSSSGRLRSRTSLPAPLQRSHSSVSSATKYPDLYSQFQRRYRNTEPVDPRDDPDSHYNYFQKDVGSDDEDAPRLLGADGRDRKQLLGENDPQIQASSAEEQARLEWQVLFASVLAGDVLKSEKTRIQRVLESSSDRHNNIKFNIWLGLRSSFHGTSLEEERKAVEERRLRIVDPIIDEVVKFRYDPHDNDSALKQVNDLLARLDIAQSLYPNLTHFYNDKPITKELTFQERWDALNTYSTILTRLRDQISLLQRWTGSENLDVTQPNTSAEQPIGTNAKSSSGATEIADSSSFVERVLKEESMQTTFEKGFLGSVHEFIGGVRSAQVTYASSFKEMNLPTFETEVRPLIAFPTKLAQAALHLRMEYTQSLKNPEVMIIDQMTEDLRLGIGLACTLKRQYEAFLAPDPSGSWNLSQCISGDYEDSILQAVTLFFRLIHMKLKGGAKGINETDILEAQWPTMIDVSLTVTGGSARVAEQLCSTTNRLMVRMINYFDTQVRVPTGENTQEHRHKHSEYMLNPTDLNASTKSRDHSPGDTFRVSSDEQKVNWYNKLLESVRLRYRKLQRYARMLNQRFTNAAEYSLEDIIIDDFFNFLSSSGFVLVYTYQFEEDGFYVIASPNLAHNEVAIARIMQDAYNPSEILSEDRHVVYGDEEEIAGKDKRKGEKDIPAQYLLVLSPRASFVWRGRIAKVPDIPKMNLALEDNRMRLIADGGLRRLTLAKEAFAQTIALDETGEVAEHPVIPMKCIADGQAHYSGVDRELQRMNRSTMRLAESIVDSVHHVRSTMTISMDCHELMENWYLFAAEHGQHAQRHLEKSSSTGFNRLMIKLAISWLHFICNDCNPDDQKTFRWAVNALEFTFQSTVRNILNLPEKQFQILRSGVAMCMMLLTGHFDILGARSNTLEKERQEQLAKQKTAVTPLDDFQKVFSQDNGLGTIDVSARKYWEKAVRSLQRVDEERERIGAGFHTIGRVLDDEKPEDRSLVYLANSSSNIAIRWQQGKFIGAGAFGSVYLAVNLDSGSLMAVKEIKNQEVGVRDLYAEIKDELSVMEMLQHPNIVEYYGIEVHRDKVYIFEEYCQGGSLAAWLEHGRIEDELLIQVYTIQMLDGLAYLHSQGIVHRDIKPDNILLDHMGVIKFVDFGAAKIVAKKSATRRSAEHLSAAVPDAAGKFNNSLTGTPMYMSPEIIKNDKRGRHGAMDIWSLGCVVLEFATGKKPWSNLDNEWYVLAYTIKVTIDGVRPRAIMFHIGVATQHPPLPEPGQLSELGIDFIKQCLTIDAMKRPTAMELREHPWMLDFRESLLHEQDLEVSPDENGAVARQALIMQEKQAEIMKMASPEATPDSILDVPGLLTPVDDSSEVDF</sequence>
<keyword evidence="5" id="KW-0418">Kinase</keyword>
<keyword evidence="2" id="KW-0723">Serine/threonine-protein kinase</keyword>
<dbReference type="InterPro" id="IPR050538">
    <property type="entry name" value="MAP_kinase_kinase_kinase"/>
</dbReference>
<dbReference type="InterPro" id="IPR017441">
    <property type="entry name" value="Protein_kinase_ATP_BS"/>
</dbReference>
<feature type="binding site" evidence="7">
    <location>
        <position position="1065"/>
    </location>
    <ligand>
        <name>ATP</name>
        <dbReference type="ChEBI" id="CHEBI:30616"/>
    </ligand>
</feature>
<dbReference type="PANTHER" id="PTHR48016:SF32">
    <property type="entry name" value="MITOGEN-ACTIVATED PROTEIN KINASE KINASE KINASE 4"/>
    <property type="match status" value="1"/>
</dbReference>
<dbReference type="STRING" id="47428.A0A284RAL5"/>
<evidence type="ECO:0000313" key="10">
    <source>
        <dbReference type="EMBL" id="SJL05816.1"/>
    </source>
</evidence>
<dbReference type="InterPro" id="IPR011009">
    <property type="entry name" value="Kinase-like_dom_sf"/>
</dbReference>
<keyword evidence="4 7" id="KW-0547">Nucleotide-binding</keyword>
<gene>
    <name evidence="10" type="ORF">ARMOST_09152</name>
</gene>
<dbReference type="GO" id="GO:0004674">
    <property type="term" value="F:protein serine/threonine kinase activity"/>
    <property type="evidence" value="ECO:0007669"/>
    <property type="project" value="UniProtKB-KW"/>
</dbReference>
<dbReference type="SUPFAM" id="SSF56112">
    <property type="entry name" value="Protein kinase-like (PK-like)"/>
    <property type="match status" value="1"/>
</dbReference>
<dbReference type="CDD" id="cd06626">
    <property type="entry name" value="STKc_MEKK4"/>
    <property type="match status" value="1"/>
</dbReference>
<proteinExistence type="inferred from homology"/>
<dbReference type="Proteomes" id="UP000219338">
    <property type="component" value="Unassembled WGS sequence"/>
</dbReference>
<dbReference type="PROSITE" id="PS00108">
    <property type="entry name" value="PROTEIN_KINASE_ST"/>
    <property type="match status" value="1"/>
</dbReference>
<name>A0A284RAL5_ARMOS</name>
<dbReference type="InterPro" id="IPR008271">
    <property type="entry name" value="Ser/Thr_kinase_AS"/>
</dbReference>
<dbReference type="PANTHER" id="PTHR48016">
    <property type="entry name" value="MAP KINASE KINASE KINASE SSK2-RELATED-RELATED"/>
    <property type="match status" value="1"/>
</dbReference>
<dbReference type="Gene3D" id="1.10.510.10">
    <property type="entry name" value="Transferase(Phosphotransferase) domain 1"/>
    <property type="match status" value="1"/>
</dbReference>
<dbReference type="GO" id="GO:0005524">
    <property type="term" value="F:ATP binding"/>
    <property type="evidence" value="ECO:0007669"/>
    <property type="project" value="UniProtKB-UniRule"/>
</dbReference>
<dbReference type="InterPro" id="IPR000719">
    <property type="entry name" value="Prot_kinase_dom"/>
</dbReference>
<keyword evidence="3" id="KW-0808">Transferase</keyword>
<dbReference type="OMA" id="PPCVDEN"/>
<feature type="region of interest" description="Disordered" evidence="8">
    <location>
        <begin position="301"/>
        <end position="327"/>
    </location>
</feature>